<reference evidence="8 9" key="1">
    <citation type="journal article" date="2014" name="Am. J. Bot.">
        <title>Genome assembly and annotation for red clover (Trifolium pratense; Fabaceae).</title>
        <authorList>
            <person name="Istvanek J."/>
            <person name="Jaros M."/>
            <person name="Krenek A."/>
            <person name="Repkova J."/>
        </authorList>
    </citation>
    <scope>NUCLEOTIDE SEQUENCE [LARGE SCALE GENOMIC DNA]</scope>
    <source>
        <strain evidence="9">cv. Tatra</strain>
        <tissue evidence="8">Young leaves</tissue>
    </source>
</reference>
<dbReference type="GO" id="GO:0009941">
    <property type="term" value="C:chloroplast envelope"/>
    <property type="evidence" value="ECO:0007669"/>
    <property type="project" value="UniProtKB-SubCell"/>
</dbReference>
<evidence type="ECO:0000256" key="4">
    <source>
        <dbReference type="ARBA" id="ARBA00022692"/>
    </source>
</evidence>
<dbReference type="PANTHER" id="PTHR10361">
    <property type="entry name" value="SODIUM-BILE ACID COTRANSPORTER"/>
    <property type="match status" value="1"/>
</dbReference>
<feature type="non-terminal residue" evidence="8">
    <location>
        <position position="1"/>
    </location>
</feature>
<dbReference type="EMBL" id="ASHM01115722">
    <property type="protein sequence ID" value="PNX70742.1"/>
    <property type="molecule type" value="Genomic_DNA"/>
</dbReference>
<dbReference type="Proteomes" id="UP000236291">
    <property type="component" value="Unassembled WGS sequence"/>
</dbReference>
<evidence type="ECO:0000256" key="3">
    <source>
        <dbReference type="ARBA" id="ARBA00006528"/>
    </source>
</evidence>
<feature type="transmembrane region" description="Helical" evidence="7">
    <location>
        <begin position="51"/>
        <end position="69"/>
    </location>
</feature>
<evidence type="ECO:0000313" key="9">
    <source>
        <dbReference type="Proteomes" id="UP000236291"/>
    </source>
</evidence>
<dbReference type="AlphaFoldDB" id="A0A2K3KWU8"/>
<sequence length="97" mass="10583">SESANVDGRSFRQWVEVAGEAISTAFPLWVTIGCVLGLLRPNSFNWVTPKLSIVGLSVIMLGMGMTLTLDDLRSALSMPKEVLSGFFLQYSVSIFVL</sequence>
<dbReference type="Pfam" id="PF01758">
    <property type="entry name" value="SBF"/>
    <property type="match status" value="1"/>
</dbReference>
<protein>
    <submittedName>
        <fullName evidence="8">Putative sodium/metabolite cotransporter BASS1 chloroplastic-like</fullName>
    </submittedName>
</protein>
<dbReference type="InterPro" id="IPR038770">
    <property type="entry name" value="Na+/solute_symporter_sf"/>
</dbReference>
<dbReference type="InterPro" id="IPR004710">
    <property type="entry name" value="Bilac:Na_transpt"/>
</dbReference>
<evidence type="ECO:0000256" key="1">
    <source>
        <dbReference type="ARBA" id="ARBA00004119"/>
    </source>
</evidence>
<evidence type="ECO:0000256" key="2">
    <source>
        <dbReference type="ARBA" id="ARBA00004141"/>
    </source>
</evidence>
<dbReference type="ExpressionAtlas" id="A0A2K3KWU8">
    <property type="expression patterns" value="baseline"/>
</dbReference>
<keyword evidence="5 7" id="KW-1133">Transmembrane helix</keyword>
<evidence type="ECO:0000313" key="8">
    <source>
        <dbReference type="EMBL" id="PNX70742.1"/>
    </source>
</evidence>
<evidence type="ECO:0000256" key="6">
    <source>
        <dbReference type="ARBA" id="ARBA00023136"/>
    </source>
</evidence>
<comment type="subcellular location">
    <subcellularLocation>
        <location evidence="2">Membrane</location>
        <topology evidence="2">Multi-pass membrane protein</topology>
    </subcellularLocation>
    <subcellularLocation>
        <location evidence="1">Plastid</location>
        <location evidence="1">Chloroplast envelope</location>
    </subcellularLocation>
</comment>
<dbReference type="InterPro" id="IPR002657">
    <property type="entry name" value="BilAc:Na_symport/Acr3"/>
</dbReference>
<keyword evidence="6 7" id="KW-0472">Membrane</keyword>
<evidence type="ECO:0000256" key="5">
    <source>
        <dbReference type="ARBA" id="ARBA00022989"/>
    </source>
</evidence>
<name>A0A2K3KWU8_TRIPR</name>
<dbReference type="Gene3D" id="1.20.1530.20">
    <property type="match status" value="1"/>
</dbReference>
<dbReference type="PANTHER" id="PTHR10361:SF28">
    <property type="entry name" value="P3 PROTEIN-RELATED"/>
    <property type="match status" value="1"/>
</dbReference>
<comment type="caution">
    <text evidence="8">The sequence shown here is derived from an EMBL/GenBank/DDBJ whole genome shotgun (WGS) entry which is preliminary data.</text>
</comment>
<reference evidence="8 9" key="2">
    <citation type="journal article" date="2017" name="Front. Plant Sci.">
        <title>Gene Classification and Mining of Molecular Markers Useful in Red Clover (Trifolium pratense) Breeding.</title>
        <authorList>
            <person name="Istvanek J."/>
            <person name="Dluhosova J."/>
            <person name="Dluhos P."/>
            <person name="Patkova L."/>
            <person name="Nedelnik J."/>
            <person name="Repkova J."/>
        </authorList>
    </citation>
    <scope>NUCLEOTIDE SEQUENCE [LARGE SCALE GENOMIC DNA]</scope>
    <source>
        <strain evidence="9">cv. Tatra</strain>
        <tissue evidence="8">Young leaves</tissue>
    </source>
</reference>
<proteinExistence type="inferred from homology"/>
<keyword evidence="4 7" id="KW-0812">Transmembrane</keyword>
<organism evidence="8 9">
    <name type="scientific">Trifolium pratense</name>
    <name type="common">Red clover</name>
    <dbReference type="NCBI Taxonomy" id="57577"/>
    <lineage>
        <taxon>Eukaryota</taxon>
        <taxon>Viridiplantae</taxon>
        <taxon>Streptophyta</taxon>
        <taxon>Embryophyta</taxon>
        <taxon>Tracheophyta</taxon>
        <taxon>Spermatophyta</taxon>
        <taxon>Magnoliopsida</taxon>
        <taxon>eudicotyledons</taxon>
        <taxon>Gunneridae</taxon>
        <taxon>Pentapetalae</taxon>
        <taxon>rosids</taxon>
        <taxon>fabids</taxon>
        <taxon>Fabales</taxon>
        <taxon>Fabaceae</taxon>
        <taxon>Papilionoideae</taxon>
        <taxon>50 kb inversion clade</taxon>
        <taxon>NPAAA clade</taxon>
        <taxon>Hologalegina</taxon>
        <taxon>IRL clade</taxon>
        <taxon>Trifolieae</taxon>
        <taxon>Trifolium</taxon>
    </lineage>
</organism>
<comment type="similarity">
    <text evidence="3">Belongs to the bile acid:sodium symporter (BASS) (TC 2.A.28) family.</text>
</comment>
<evidence type="ECO:0000256" key="7">
    <source>
        <dbReference type="SAM" id="Phobius"/>
    </source>
</evidence>
<accession>A0A2K3KWU8</accession>
<feature type="transmembrane region" description="Helical" evidence="7">
    <location>
        <begin position="21"/>
        <end position="39"/>
    </location>
</feature>
<dbReference type="GO" id="GO:0016020">
    <property type="term" value="C:membrane"/>
    <property type="evidence" value="ECO:0007669"/>
    <property type="project" value="UniProtKB-SubCell"/>
</dbReference>
<gene>
    <name evidence="8" type="ORF">L195_g057698</name>
</gene>